<evidence type="ECO:0000313" key="3">
    <source>
        <dbReference type="EMBL" id="CAH1794829.1"/>
    </source>
</evidence>
<organism evidence="3 4">
    <name type="scientific">Owenia fusiformis</name>
    <name type="common">Polychaete worm</name>
    <dbReference type="NCBI Taxonomy" id="6347"/>
    <lineage>
        <taxon>Eukaryota</taxon>
        <taxon>Metazoa</taxon>
        <taxon>Spiralia</taxon>
        <taxon>Lophotrochozoa</taxon>
        <taxon>Annelida</taxon>
        <taxon>Polychaeta</taxon>
        <taxon>Sedentaria</taxon>
        <taxon>Canalipalpata</taxon>
        <taxon>Sabellida</taxon>
        <taxon>Oweniida</taxon>
        <taxon>Oweniidae</taxon>
        <taxon>Owenia</taxon>
    </lineage>
</organism>
<keyword evidence="4" id="KW-1185">Reference proteome</keyword>
<name>A0A8S4PLX9_OWEFU</name>
<dbReference type="Proteomes" id="UP000749559">
    <property type="component" value="Unassembled WGS sequence"/>
</dbReference>
<dbReference type="GO" id="GO:0032222">
    <property type="term" value="P:regulation of synaptic transmission, cholinergic"/>
    <property type="evidence" value="ECO:0007669"/>
    <property type="project" value="InterPro"/>
</dbReference>
<dbReference type="PANTHER" id="PTHR38332">
    <property type="entry name" value="PROTEIN CBG11604"/>
    <property type="match status" value="1"/>
</dbReference>
<comment type="caution">
    <text evidence="3">The sequence shown here is derived from an EMBL/GenBank/DDBJ whole genome shotgun (WGS) entry which is preliminary data.</text>
</comment>
<sequence length="142" mass="15644">MTLVLTFIDEGRAIDCFSCMSVNNSLEACEDTFGPTGSVIPLLSRDCLVGYPRFKATHCVKITGTNEDGHSMILRTCVKDNWGNGCGDIPFLDQKDPELKHYVHGCVTSCNTDGCNTADSLQRRTWIFWLAMVLGTLMTNIG</sequence>
<dbReference type="GO" id="GO:0030431">
    <property type="term" value="P:sleep"/>
    <property type="evidence" value="ECO:0007669"/>
    <property type="project" value="InterPro"/>
</dbReference>
<keyword evidence="1" id="KW-0732">Signal</keyword>
<gene>
    <name evidence="3" type="ORF">OFUS_LOCUS19464</name>
</gene>
<evidence type="ECO:0000256" key="1">
    <source>
        <dbReference type="ARBA" id="ARBA00022729"/>
    </source>
</evidence>
<dbReference type="PANTHER" id="PTHR38332:SF2">
    <property type="entry name" value="PROTEIN QUIVER"/>
    <property type="match status" value="1"/>
</dbReference>
<dbReference type="OrthoDB" id="75169at2759"/>
<dbReference type="InterPro" id="IPR031424">
    <property type="entry name" value="QVR-like"/>
</dbReference>
<dbReference type="EMBL" id="CAIIXF020000009">
    <property type="protein sequence ID" value="CAH1794829.1"/>
    <property type="molecule type" value="Genomic_DNA"/>
</dbReference>
<dbReference type="AlphaFoldDB" id="A0A8S4PLX9"/>
<proteinExistence type="predicted"/>
<evidence type="ECO:0000313" key="4">
    <source>
        <dbReference type="Proteomes" id="UP000749559"/>
    </source>
</evidence>
<evidence type="ECO:0008006" key="5">
    <source>
        <dbReference type="Google" id="ProtNLM"/>
    </source>
</evidence>
<evidence type="ECO:0000256" key="2">
    <source>
        <dbReference type="ARBA" id="ARBA00023180"/>
    </source>
</evidence>
<reference evidence="3" key="1">
    <citation type="submission" date="2022-03" db="EMBL/GenBank/DDBJ databases">
        <authorList>
            <person name="Martin C."/>
        </authorList>
    </citation>
    <scope>NUCLEOTIDE SEQUENCE</scope>
</reference>
<protein>
    <recommendedName>
        <fullName evidence="5">Protein sleepless</fullName>
    </recommendedName>
</protein>
<accession>A0A8S4PLX9</accession>
<keyword evidence="2" id="KW-0325">Glycoprotein</keyword>
<dbReference type="Pfam" id="PF17064">
    <property type="entry name" value="QVR"/>
    <property type="match status" value="1"/>
</dbReference>